<dbReference type="HOGENOM" id="CLU_125894_1_0_5"/>
<gene>
    <name evidence="11" type="ordered locus">RPE_1163</name>
</gene>
<keyword evidence="11" id="KW-0969">Cilium</keyword>
<comment type="similarity">
    <text evidence="3 10">Belongs to the FliL family.</text>
</comment>
<keyword evidence="11" id="KW-0966">Cell projection</keyword>
<dbReference type="GO" id="GO:0009425">
    <property type="term" value="C:bacterial-type flagellum basal body"/>
    <property type="evidence" value="ECO:0007669"/>
    <property type="project" value="InterPro"/>
</dbReference>
<comment type="subcellular location">
    <subcellularLocation>
        <location evidence="10">Cell inner membrane</location>
    </subcellularLocation>
    <subcellularLocation>
        <location evidence="2">Cell membrane</location>
        <topology evidence="2">Single-pass membrane protein</topology>
    </subcellularLocation>
</comment>
<evidence type="ECO:0000256" key="5">
    <source>
        <dbReference type="ARBA" id="ARBA00022500"/>
    </source>
</evidence>
<organism evidence="11">
    <name type="scientific">Rhodopseudomonas palustris (strain BisA53)</name>
    <dbReference type="NCBI Taxonomy" id="316055"/>
    <lineage>
        <taxon>Bacteria</taxon>
        <taxon>Pseudomonadati</taxon>
        <taxon>Pseudomonadota</taxon>
        <taxon>Alphaproteobacteria</taxon>
        <taxon>Hyphomicrobiales</taxon>
        <taxon>Nitrobacteraceae</taxon>
        <taxon>Rhodopseudomonas</taxon>
    </lineage>
</organism>
<keyword evidence="4" id="KW-1003">Cell membrane</keyword>
<accession>Q07SG9</accession>
<keyword evidence="9 10" id="KW-0472">Membrane</keyword>
<evidence type="ECO:0000256" key="8">
    <source>
        <dbReference type="ARBA" id="ARBA00022989"/>
    </source>
</evidence>
<dbReference type="InterPro" id="IPR005503">
    <property type="entry name" value="FliL"/>
</dbReference>
<evidence type="ECO:0000313" key="11">
    <source>
        <dbReference type="EMBL" id="ABJ05115.1"/>
    </source>
</evidence>
<name>Q07SG9_RHOP5</name>
<keyword evidence="8 10" id="KW-1133">Transmembrane helix</keyword>
<keyword evidence="7 10" id="KW-0283">Flagellar rotation</keyword>
<dbReference type="KEGG" id="rpe:RPE_1163"/>
<dbReference type="EMBL" id="CP000463">
    <property type="protein sequence ID" value="ABJ05115.1"/>
    <property type="molecule type" value="Genomic_DNA"/>
</dbReference>
<reference evidence="11" key="1">
    <citation type="submission" date="2006-09" db="EMBL/GenBank/DDBJ databases">
        <title>Complete sequence of Rhodopseudomonas palustris BisA53.</title>
        <authorList>
            <consortium name="US DOE Joint Genome Institute"/>
            <person name="Copeland A."/>
            <person name="Lucas S."/>
            <person name="Lapidus A."/>
            <person name="Barry K."/>
            <person name="Detter J.C."/>
            <person name="Glavina del Rio T."/>
            <person name="Hammon N."/>
            <person name="Israni S."/>
            <person name="Dalin E."/>
            <person name="Tice H."/>
            <person name="Pitluck S."/>
            <person name="Chain P."/>
            <person name="Malfatti S."/>
            <person name="Shin M."/>
            <person name="Vergez L."/>
            <person name="Schmutz J."/>
            <person name="Larimer F."/>
            <person name="Land M."/>
            <person name="Hauser L."/>
            <person name="Pelletier D.A."/>
            <person name="Kyrpides N."/>
            <person name="Kim E."/>
            <person name="Harwood C.S."/>
            <person name="Oda Y."/>
            <person name="Richardson P."/>
        </authorList>
    </citation>
    <scope>NUCLEOTIDE SEQUENCE [LARGE SCALE GENOMIC DNA]</scope>
    <source>
        <strain evidence="11">BisA53</strain>
    </source>
</reference>
<dbReference type="Pfam" id="PF03748">
    <property type="entry name" value="FliL"/>
    <property type="match status" value="1"/>
</dbReference>
<dbReference type="GO" id="GO:0006935">
    <property type="term" value="P:chemotaxis"/>
    <property type="evidence" value="ECO:0007669"/>
    <property type="project" value="UniProtKB-KW"/>
</dbReference>
<evidence type="ECO:0000256" key="3">
    <source>
        <dbReference type="ARBA" id="ARBA00008281"/>
    </source>
</evidence>
<dbReference type="GO" id="GO:0005886">
    <property type="term" value="C:plasma membrane"/>
    <property type="evidence" value="ECO:0007669"/>
    <property type="project" value="UniProtKB-SubCell"/>
</dbReference>
<evidence type="ECO:0000256" key="10">
    <source>
        <dbReference type="RuleBase" id="RU364125"/>
    </source>
</evidence>
<evidence type="ECO:0000256" key="4">
    <source>
        <dbReference type="ARBA" id="ARBA00022475"/>
    </source>
</evidence>
<proteinExistence type="inferred from homology"/>
<evidence type="ECO:0000256" key="1">
    <source>
        <dbReference type="ARBA" id="ARBA00002254"/>
    </source>
</evidence>
<evidence type="ECO:0000256" key="7">
    <source>
        <dbReference type="ARBA" id="ARBA00022779"/>
    </source>
</evidence>
<dbReference type="eggNOG" id="COG1580">
    <property type="taxonomic scope" value="Bacteria"/>
</dbReference>
<dbReference type="GO" id="GO:0071973">
    <property type="term" value="P:bacterial-type flagellum-dependent cell motility"/>
    <property type="evidence" value="ECO:0007669"/>
    <property type="project" value="InterPro"/>
</dbReference>
<evidence type="ECO:0000256" key="9">
    <source>
        <dbReference type="ARBA" id="ARBA00023136"/>
    </source>
</evidence>
<sequence>MSDEDAPKVERKQSSALQWVAVMLLLTAVGAAAGVLSSLHLVSTVQRIADSQKEIQDRPVASAFSPSARLRKLSPVVTNLASPPNTWVRLEAAVVTDQLSEEEANILVARVGEDVVAYLRTISPAQIEGARGLQYLREDLNERAAIRSSGKVRELIIETLVVQ</sequence>
<evidence type="ECO:0000256" key="6">
    <source>
        <dbReference type="ARBA" id="ARBA00022692"/>
    </source>
</evidence>
<keyword evidence="11" id="KW-0282">Flagellum</keyword>
<feature type="transmembrane region" description="Helical" evidence="10">
    <location>
        <begin position="20"/>
        <end position="42"/>
    </location>
</feature>
<keyword evidence="10" id="KW-0997">Cell inner membrane</keyword>
<protein>
    <recommendedName>
        <fullName evidence="10">Flagellar protein FliL</fullName>
    </recommendedName>
</protein>
<keyword evidence="6 10" id="KW-0812">Transmembrane</keyword>
<evidence type="ECO:0000256" key="2">
    <source>
        <dbReference type="ARBA" id="ARBA00004162"/>
    </source>
</evidence>
<comment type="function">
    <text evidence="1 10">Controls the rotational direction of flagella during chemotaxis.</text>
</comment>
<dbReference type="AlphaFoldDB" id="Q07SG9"/>
<keyword evidence="5 10" id="KW-0145">Chemotaxis</keyword>
<dbReference type="STRING" id="316055.RPE_1163"/>